<accession>A0ABS4E5I1</accession>
<dbReference type="Proteomes" id="UP000759443">
    <property type="component" value="Unassembled WGS sequence"/>
</dbReference>
<protein>
    <submittedName>
        <fullName evidence="1">Uncharacterized protein</fullName>
    </submittedName>
</protein>
<proteinExistence type="predicted"/>
<dbReference type="EMBL" id="JAGGJU010000015">
    <property type="protein sequence ID" value="MBP1853159.1"/>
    <property type="molecule type" value="Genomic_DNA"/>
</dbReference>
<organism evidence="1 2">
    <name type="scientific">Rhizobium halophytocola</name>
    <dbReference type="NCBI Taxonomy" id="735519"/>
    <lineage>
        <taxon>Bacteria</taxon>
        <taxon>Pseudomonadati</taxon>
        <taxon>Pseudomonadota</taxon>
        <taxon>Alphaproteobacteria</taxon>
        <taxon>Hyphomicrobiales</taxon>
        <taxon>Rhizobiaceae</taxon>
        <taxon>Rhizobium/Agrobacterium group</taxon>
        <taxon>Rhizobium</taxon>
    </lineage>
</organism>
<name>A0ABS4E5I1_9HYPH</name>
<reference evidence="1 2" key="1">
    <citation type="submission" date="2021-03" db="EMBL/GenBank/DDBJ databases">
        <title>Genomic Encyclopedia of Type Strains, Phase IV (KMG-IV): sequencing the most valuable type-strain genomes for metagenomic binning, comparative biology and taxonomic classification.</title>
        <authorList>
            <person name="Goeker M."/>
        </authorList>
    </citation>
    <scope>NUCLEOTIDE SEQUENCE [LARGE SCALE GENOMIC DNA]</scope>
    <source>
        <strain evidence="1 2">DSM 21600</strain>
    </source>
</reference>
<dbReference type="RefSeq" id="WP_209948711.1">
    <property type="nucleotide sequence ID" value="NZ_JAGGJU010000015.1"/>
</dbReference>
<sequence>MTEDPTPDVSEVERRLCRYHEWRARLAAVHEGEVSTCRIRKCRRDGSCTGPMVPSPHLEMAAKARALVGIKSDLRARLPICVAAERGQPDREYALILAAIDEALGMSACNDHFERKLKGRPWT</sequence>
<gene>
    <name evidence="1" type="ORF">J2Z17_004618</name>
</gene>
<evidence type="ECO:0000313" key="1">
    <source>
        <dbReference type="EMBL" id="MBP1853159.1"/>
    </source>
</evidence>
<comment type="caution">
    <text evidence="1">The sequence shown here is derived from an EMBL/GenBank/DDBJ whole genome shotgun (WGS) entry which is preliminary data.</text>
</comment>
<evidence type="ECO:0000313" key="2">
    <source>
        <dbReference type="Proteomes" id="UP000759443"/>
    </source>
</evidence>
<keyword evidence="2" id="KW-1185">Reference proteome</keyword>